<dbReference type="AlphaFoldDB" id="A0A927D2B9"/>
<comment type="caution">
    <text evidence="1">The sequence shown here is derived from an EMBL/GenBank/DDBJ whole genome shotgun (WGS) entry which is preliminary data.</text>
</comment>
<protein>
    <recommendedName>
        <fullName evidence="3">Thioredoxin family protein</fullName>
    </recommendedName>
</protein>
<evidence type="ECO:0000313" key="1">
    <source>
        <dbReference type="EMBL" id="MBD3662624.1"/>
    </source>
</evidence>
<dbReference type="Gene3D" id="3.40.30.10">
    <property type="entry name" value="Glutaredoxin"/>
    <property type="match status" value="1"/>
</dbReference>
<proteinExistence type="predicted"/>
<evidence type="ECO:0008006" key="3">
    <source>
        <dbReference type="Google" id="ProtNLM"/>
    </source>
</evidence>
<organism evidence="1 2">
    <name type="scientific">Sulfitobacter aestuariivivens</name>
    <dbReference type="NCBI Taxonomy" id="2766981"/>
    <lineage>
        <taxon>Bacteria</taxon>
        <taxon>Pseudomonadati</taxon>
        <taxon>Pseudomonadota</taxon>
        <taxon>Alphaproteobacteria</taxon>
        <taxon>Rhodobacterales</taxon>
        <taxon>Roseobacteraceae</taxon>
        <taxon>Sulfitobacter</taxon>
    </lineage>
</organism>
<dbReference type="RefSeq" id="WP_191073641.1">
    <property type="nucleotide sequence ID" value="NZ_JACTAG010000001.1"/>
</dbReference>
<keyword evidence="2" id="KW-1185">Reference proteome</keyword>
<accession>A0A927D2B9</accession>
<gene>
    <name evidence="1" type="ORF">H9Q16_01680</name>
</gene>
<dbReference type="InterPro" id="IPR036249">
    <property type="entry name" value="Thioredoxin-like_sf"/>
</dbReference>
<reference evidence="1" key="1">
    <citation type="submission" date="2020-08" db="EMBL/GenBank/DDBJ databases">
        <title>Sulfitobacter aestuariivivens sp. nov., isolated from a tidal flat.</title>
        <authorList>
            <person name="Park S."/>
            <person name="Yoon J.-H."/>
        </authorList>
    </citation>
    <scope>NUCLEOTIDE SEQUENCE</scope>
    <source>
        <strain evidence="1">TSTF-M16</strain>
    </source>
</reference>
<dbReference type="Proteomes" id="UP000635142">
    <property type="component" value="Unassembled WGS sequence"/>
</dbReference>
<evidence type="ECO:0000313" key="2">
    <source>
        <dbReference type="Proteomes" id="UP000635142"/>
    </source>
</evidence>
<dbReference type="SUPFAM" id="SSF52833">
    <property type="entry name" value="Thioredoxin-like"/>
    <property type="match status" value="1"/>
</dbReference>
<name>A0A927D2B9_9RHOB</name>
<dbReference type="EMBL" id="JACTAG010000001">
    <property type="protein sequence ID" value="MBD3662624.1"/>
    <property type="molecule type" value="Genomic_DNA"/>
</dbReference>
<sequence>MARKTSKRKSAQAAQVSRAVGWSRRDMLRMGRNGAIATVLLAGAGYAGSRWFAAYQHEHDLARIGQGKPAVVQVHDPLCPTCTALQRETKKAMKRFGECDLLYLVADIRQDTGAAFAAVHNVPHVTLVLLDGAGEVTQVLQGMRYHDEIEPILAGHFAAHGNGAQRS</sequence>